<evidence type="ECO:0000256" key="1">
    <source>
        <dbReference type="SAM" id="MobiDB-lite"/>
    </source>
</evidence>
<proteinExistence type="predicted"/>
<dbReference type="GeneID" id="18247594"/>
<feature type="region of interest" description="Disordered" evidence="1">
    <location>
        <begin position="1"/>
        <end position="39"/>
    </location>
</feature>
<dbReference type="InterPro" id="IPR009730">
    <property type="entry name" value="MFAP1_C"/>
</dbReference>
<dbReference type="RefSeq" id="XP_006687521.1">
    <property type="nucleotide sequence ID" value="XM_006687458.1"/>
</dbReference>
<dbReference type="eggNOG" id="KOG1425">
    <property type="taxonomic scope" value="Eukaryota"/>
</dbReference>
<reference evidence="3 4" key="1">
    <citation type="journal article" date="2011" name="Proc. Natl. Acad. Sci. U.S.A.">
        <title>Comparative genomics of xylose-fermenting fungi for enhanced biofuel production.</title>
        <authorList>
            <person name="Wohlbach D.J."/>
            <person name="Kuo A."/>
            <person name="Sato T.K."/>
            <person name="Potts K.M."/>
            <person name="Salamov A.A."/>
            <person name="LaButti K.M."/>
            <person name="Sun H."/>
            <person name="Clum A."/>
            <person name="Pangilinan J.L."/>
            <person name="Lindquist E.A."/>
            <person name="Lucas S."/>
            <person name="Lapidus A."/>
            <person name="Jin M."/>
            <person name="Gunawan C."/>
            <person name="Balan V."/>
            <person name="Dale B.E."/>
            <person name="Jeffries T.W."/>
            <person name="Zinkel R."/>
            <person name="Barry K.W."/>
            <person name="Grigoriev I.V."/>
            <person name="Gasch A.P."/>
        </authorList>
    </citation>
    <scope>NUCLEOTIDE SEQUENCE [LARGE SCALE GENOMIC DNA]</scope>
    <source>
        <strain evidence="4">ATCC 10573 / BCRC 21748 / CBS 615 / JCM 9827 / NBRC 10315 / NRRL Y-1498 / VKM Y-70</strain>
    </source>
</reference>
<evidence type="ECO:0000259" key="2">
    <source>
        <dbReference type="Pfam" id="PF06991"/>
    </source>
</evidence>
<sequence>MSESVYVEDKAVMSDDNSDYSTTGTSSSGSESDEPVQLLQKPVFIKKSKSSDASASEAVAVANNTKHKVVTNLENANENIKSSQLGVEFNGVSDVDGLDPEKDYNEWKQREYVRYIRDRSEMIELEEIKADLIRRNQMSEEELVNIFEERQRAKPPNTTGASSRIGVFYNDDSLVQKLSERNYNEKHIDHSRPTKFKSS</sequence>
<feature type="compositionally biased region" description="Basic and acidic residues" evidence="1">
    <location>
        <begin position="180"/>
        <end position="192"/>
    </location>
</feature>
<dbReference type="STRING" id="590646.G3B9X7"/>
<dbReference type="KEGG" id="cten:18247594"/>
<organism evidence="4">
    <name type="scientific">Candida tenuis (strain ATCC 10573 / BCRC 21748 / CBS 615 / JCM 9827 / NBRC 10315 / NRRL Y-1498 / VKM Y-70)</name>
    <name type="common">Yeast</name>
    <name type="synonym">Yamadazyma tenuis</name>
    <dbReference type="NCBI Taxonomy" id="590646"/>
    <lineage>
        <taxon>Eukaryota</taxon>
        <taxon>Fungi</taxon>
        <taxon>Dikarya</taxon>
        <taxon>Ascomycota</taxon>
        <taxon>Saccharomycotina</taxon>
        <taxon>Pichiomycetes</taxon>
        <taxon>Debaryomycetaceae</taxon>
        <taxon>Yamadazyma</taxon>
    </lineage>
</organism>
<dbReference type="InterPro" id="IPR033194">
    <property type="entry name" value="MFAP1"/>
</dbReference>
<name>G3B9X7_CANTC</name>
<dbReference type="OrthoDB" id="4026656at2759"/>
<dbReference type="Pfam" id="PF06991">
    <property type="entry name" value="MFAP1"/>
    <property type="match status" value="1"/>
</dbReference>
<dbReference type="PANTHER" id="PTHR15327">
    <property type="entry name" value="MICROFIBRIL-ASSOCIATED PROTEIN"/>
    <property type="match status" value="1"/>
</dbReference>
<dbReference type="AlphaFoldDB" id="G3B9X7"/>
<feature type="domain" description="Micro-fibrillar-associated protein 1 C-terminal" evidence="2">
    <location>
        <begin position="30"/>
        <end position="187"/>
    </location>
</feature>
<protein>
    <recommendedName>
        <fullName evidence="2">Micro-fibrillar-associated protein 1 C-terminal domain-containing protein</fullName>
    </recommendedName>
</protein>
<keyword evidence="4" id="KW-1185">Reference proteome</keyword>
<dbReference type="EMBL" id="GL996527">
    <property type="protein sequence ID" value="EGV61351.1"/>
    <property type="molecule type" value="Genomic_DNA"/>
</dbReference>
<feature type="compositionally biased region" description="Low complexity" evidence="1">
    <location>
        <begin position="19"/>
        <end position="30"/>
    </location>
</feature>
<dbReference type="Proteomes" id="UP000000707">
    <property type="component" value="Unassembled WGS sequence"/>
</dbReference>
<feature type="region of interest" description="Disordered" evidence="1">
    <location>
        <begin position="180"/>
        <end position="199"/>
    </location>
</feature>
<dbReference type="HOGENOM" id="CLU_113408_0_0_1"/>
<evidence type="ECO:0000313" key="3">
    <source>
        <dbReference type="EMBL" id="EGV61351.1"/>
    </source>
</evidence>
<evidence type="ECO:0000313" key="4">
    <source>
        <dbReference type="Proteomes" id="UP000000707"/>
    </source>
</evidence>
<gene>
    <name evidence="3" type="ORF">CANTEDRAFT_114815</name>
</gene>
<accession>G3B9X7</accession>